<protein>
    <submittedName>
        <fullName evidence="1">L-2-amino-thiazoline-4-carboxylic acid hydrolase-like protein</fullName>
    </submittedName>
</protein>
<dbReference type="Pfam" id="PF14196">
    <property type="entry name" value="ATC_hydrolase"/>
    <property type="match status" value="1"/>
</dbReference>
<dbReference type="GO" id="GO:0016787">
    <property type="term" value="F:hydrolase activity"/>
    <property type="evidence" value="ECO:0007669"/>
    <property type="project" value="UniProtKB-KW"/>
</dbReference>
<name>A0A4V6PX55_9PSEU</name>
<accession>A0A4V6PX55</accession>
<dbReference type="AlphaFoldDB" id="A0A4V6PX55"/>
<dbReference type="OrthoDB" id="1094540at2"/>
<organism evidence="1 2">
    <name type="scientific">Actinomycetospora succinea</name>
    <dbReference type="NCBI Taxonomy" id="663603"/>
    <lineage>
        <taxon>Bacteria</taxon>
        <taxon>Bacillati</taxon>
        <taxon>Actinomycetota</taxon>
        <taxon>Actinomycetes</taxon>
        <taxon>Pseudonocardiales</taxon>
        <taxon>Pseudonocardiaceae</taxon>
        <taxon>Actinomycetospora</taxon>
    </lineage>
</organism>
<proteinExistence type="predicted"/>
<reference evidence="1 2" key="1">
    <citation type="submission" date="2019-03" db="EMBL/GenBank/DDBJ databases">
        <title>Genomic Encyclopedia of Type Strains, Phase IV (KMG-IV): sequencing the most valuable type-strain genomes for metagenomic binning, comparative biology and taxonomic classification.</title>
        <authorList>
            <person name="Goeker M."/>
        </authorList>
    </citation>
    <scope>NUCLEOTIDE SEQUENCE [LARGE SCALE GENOMIC DNA]</scope>
    <source>
        <strain evidence="1 2">DSM 45775</strain>
    </source>
</reference>
<evidence type="ECO:0000313" key="2">
    <source>
        <dbReference type="Proteomes" id="UP000295705"/>
    </source>
</evidence>
<comment type="caution">
    <text evidence="1">The sequence shown here is derived from an EMBL/GenBank/DDBJ whole genome shotgun (WGS) entry which is preliminary data.</text>
</comment>
<keyword evidence="1" id="KW-0378">Hydrolase</keyword>
<dbReference type="RefSeq" id="WP_133825201.1">
    <property type="nucleotide sequence ID" value="NZ_BAABHR010000005.1"/>
</dbReference>
<dbReference type="EMBL" id="SNYO01000001">
    <property type="protein sequence ID" value="TDQ65908.1"/>
    <property type="molecule type" value="Genomic_DNA"/>
</dbReference>
<gene>
    <name evidence="1" type="ORF">EV188_1011160</name>
</gene>
<dbReference type="Proteomes" id="UP000295705">
    <property type="component" value="Unassembled WGS sequence"/>
</dbReference>
<keyword evidence="2" id="KW-1185">Reference proteome</keyword>
<sequence>MDETRTTLWELEGRWTMGRALPRDLLSTIGAWLRREFPDRRAFVLAVIRRRAEEIREEDAGLPVDGPAEGMLALSATVLAAHETLIDVFDGDARRTVLFLRQALGSVLRRPFQVTFGAPGRRDDPLGAIESACRAEAGRHGASVDIRVERPDADAVEMRVERCFFHDFFARRGVGDVTTVMCAWDATWMRAVDPAVSGLRAERTTLRSQGDDACRFRVVCTEDPAATFVDALR</sequence>
<evidence type="ECO:0000313" key="1">
    <source>
        <dbReference type="EMBL" id="TDQ65908.1"/>
    </source>
</evidence>
<dbReference type="InterPro" id="IPR026002">
    <property type="entry name" value="ATC_hydrolase-like"/>
</dbReference>